<feature type="compositionally biased region" description="Polar residues" evidence="5">
    <location>
        <begin position="152"/>
        <end position="162"/>
    </location>
</feature>
<dbReference type="InterPro" id="IPR001828">
    <property type="entry name" value="ANF_lig-bd_rcpt"/>
</dbReference>
<evidence type="ECO:0000259" key="7">
    <source>
        <dbReference type="Pfam" id="PF01094"/>
    </source>
</evidence>
<comment type="subcellular location">
    <subcellularLocation>
        <location evidence="1">Membrane</location>
    </subcellularLocation>
</comment>
<dbReference type="GO" id="GO:0016020">
    <property type="term" value="C:membrane"/>
    <property type="evidence" value="ECO:0007669"/>
    <property type="project" value="UniProtKB-SubCell"/>
</dbReference>
<feature type="chain" id="PRO_5042267982" description="Receptor ligand binding region domain-containing protein" evidence="6">
    <location>
        <begin position="22"/>
        <end position="616"/>
    </location>
</feature>
<feature type="compositionally biased region" description="Polar residues" evidence="5">
    <location>
        <begin position="64"/>
        <end position="73"/>
    </location>
</feature>
<gene>
    <name evidence="8" type="ORF">RRG08_066093</name>
</gene>
<sequence>MNPRTIHQSICFLSAVCCVLPARTVSYAVTNGTTDHVTSGDIMTLTPRIAQYDVESMENTENTDTEKSSNVSPKPQRRSEENKGENHSIDKQQFPSMFACLEEPQRRIKKGGKKGSSTHFLNNIFLSDMAPNLVALGNKSNTNRKKSSKENTPISVKRNTTKIYDKSNSKRDKLEQEIDVRPEVLVGVILPAAGTRPFRVVRVAPALEKAVDELSTGGNNSWRFKKLTLVYADSQCDSGVTMNQAIQMAERRRVAAFFGPVCDYAVAPVARQAPYWNIPVITTGATAFSFQYNKARTYRTLTRVGPANIQGILEVLEDVFETSAWQRFKFIYESTGQDEILHGFCHLLVEYMHFYLMGTGSNITMDLQKIDMQDAPPDMAHVMREEVGADNSGQLKVNVDEVSVSVKCSMVVLCLYKVSSRSAQGECLGLNEMFYGRVMLVQGELQGECCSLNEMFYCRVMLVQGELQGECCSLNEMFYCRVMLVQGELQCECCSLNEMFYCRVMLVQGELQGECCSLSEMFYSRDIPVQVQLKVNVEVSVKCSMVLLCMYKVSSRKYMSISHVLCAFSTAIAYPLRFYLSVSSSLLRTTRSLATDQSLEVLYFSTIDSDSTTSHN</sequence>
<keyword evidence="2" id="KW-0812">Transmembrane</keyword>
<feature type="signal peptide" evidence="6">
    <location>
        <begin position="1"/>
        <end position="21"/>
    </location>
</feature>
<keyword evidence="6" id="KW-0732">Signal</keyword>
<evidence type="ECO:0000256" key="2">
    <source>
        <dbReference type="ARBA" id="ARBA00022692"/>
    </source>
</evidence>
<organism evidence="8 9">
    <name type="scientific">Elysia crispata</name>
    <name type="common">lettuce slug</name>
    <dbReference type="NCBI Taxonomy" id="231223"/>
    <lineage>
        <taxon>Eukaryota</taxon>
        <taxon>Metazoa</taxon>
        <taxon>Spiralia</taxon>
        <taxon>Lophotrochozoa</taxon>
        <taxon>Mollusca</taxon>
        <taxon>Gastropoda</taxon>
        <taxon>Heterobranchia</taxon>
        <taxon>Euthyneura</taxon>
        <taxon>Panpulmonata</taxon>
        <taxon>Sacoglossa</taxon>
        <taxon>Placobranchoidea</taxon>
        <taxon>Plakobranchidae</taxon>
        <taxon>Elysia</taxon>
    </lineage>
</organism>
<comment type="caution">
    <text evidence="8">The sequence shown here is derived from an EMBL/GenBank/DDBJ whole genome shotgun (WGS) entry which is preliminary data.</text>
</comment>
<evidence type="ECO:0000313" key="8">
    <source>
        <dbReference type="EMBL" id="KAK3769322.1"/>
    </source>
</evidence>
<dbReference type="Gene3D" id="3.40.50.2300">
    <property type="match status" value="1"/>
</dbReference>
<accession>A0AAE1DG70</accession>
<feature type="region of interest" description="Disordered" evidence="5">
    <location>
        <begin position="57"/>
        <end position="96"/>
    </location>
</feature>
<keyword evidence="3" id="KW-1133">Transmembrane helix</keyword>
<dbReference type="Pfam" id="PF01094">
    <property type="entry name" value="ANF_receptor"/>
    <property type="match status" value="1"/>
</dbReference>
<dbReference type="SUPFAM" id="SSF53822">
    <property type="entry name" value="Periplasmic binding protein-like I"/>
    <property type="match status" value="1"/>
</dbReference>
<keyword evidence="9" id="KW-1185">Reference proteome</keyword>
<feature type="region of interest" description="Disordered" evidence="5">
    <location>
        <begin position="136"/>
        <end position="168"/>
    </location>
</feature>
<dbReference type="GO" id="GO:0038023">
    <property type="term" value="F:signaling receptor activity"/>
    <property type="evidence" value="ECO:0007669"/>
    <property type="project" value="TreeGrafter"/>
</dbReference>
<keyword evidence="4" id="KW-0472">Membrane</keyword>
<evidence type="ECO:0000313" key="9">
    <source>
        <dbReference type="Proteomes" id="UP001283361"/>
    </source>
</evidence>
<dbReference type="GO" id="GO:0007165">
    <property type="term" value="P:signal transduction"/>
    <property type="evidence" value="ECO:0007669"/>
    <property type="project" value="TreeGrafter"/>
</dbReference>
<dbReference type="InterPro" id="IPR052612">
    <property type="entry name" value="ANP_Clearance_Receptor"/>
</dbReference>
<dbReference type="InterPro" id="IPR028082">
    <property type="entry name" value="Peripla_BP_I"/>
</dbReference>
<dbReference type="PANTHER" id="PTHR44755">
    <property type="entry name" value="NATRIURETIC PEPTIDE RECEPTOR 3-RELATED"/>
    <property type="match status" value="1"/>
</dbReference>
<proteinExistence type="predicted"/>
<dbReference type="AlphaFoldDB" id="A0AAE1DG70"/>
<evidence type="ECO:0000256" key="6">
    <source>
        <dbReference type="SAM" id="SignalP"/>
    </source>
</evidence>
<reference evidence="8" key="1">
    <citation type="journal article" date="2023" name="G3 (Bethesda)">
        <title>A reference genome for the long-term kleptoplast-retaining sea slug Elysia crispata morphotype clarki.</title>
        <authorList>
            <person name="Eastman K.E."/>
            <person name="Pendleton A.L."/>
            <person name="Shaikh M.A."/>
            <person name="Suttiyut T."/>
            <person name="Ogas R."/>
            <person name="Tomko P."/>
            <person name="Gavelis G."/>
            <person name="Widhalm J.R."/>
            <person name="Wisecaver J.H."/>
        </authorList>
    </citation>
    <scope>NUCLEOTIDE SEQUENCE</scope>
    <source>
        <strain evidence="8">ECLA1</strain>
    </source>
</reference>
<dbReference type="PANTHER" id="PTHR44755:SF11">
    <property type="entry name" value="ATRIAL NATRIURETIC PEPTIDE RECEPTOR 3 ISOFORM X1"/>
    <property type="match status" value="1"/>
</dbReference>
<evidence type="ECO:0000256" key="4">
    <source>
        <dbReference type="ARBA" id="ARBA00023136"/>
    </source>
</evidence>
<feature type="domain" description="Receptor ligand binding region" evidence="7">
    <location>
        <begin position="203"/>
        <end position="339"/>
    </location>
</feature>
<name>A0AAE1DG70_9GAST</name>
<protein>
    <recommendedName>
        <fullName evidence="7">Receptor ligand binding region domain-containing protein</fullName>
    </recommendedName>
</protein>
<evidence type="ECO:0000256" key="3">
    <source>
        <dbReference type="ARBA" id="ARBA00022989"/>
    </source>
</evidence>
<dbReference type="Proteomes" id="UP001283361">
    <property type="component" value="Unassembled WGS sequence"/>
</dbReference>
<dbReference type="EMBL" id="JAWDGP010003943">
    <property type="protein sequence ID" value="KAK3769322.1"/>
    <property type="molecule type" value="Genomic_DNA"/>
</dbReference>
<evidence type="ECO:0000256" key="1">
    <source>
        <dbReference type="ARBA" id="ARBA00004370"/>
    </source>
</evidence>
<evidence type="ECO:0000256" key="5">
    <source>
        <dbReference type="SAM" id="MobiDB-lite"/>
    </source>
</evidence>
<feature type="compositionally biased region" description="Basic and acidic residues" evidence="5">
    <location>
        <begin position="77"/>
        <end position="90"/>
    </location>
</feature>
<dbReference type="GO" id="GO:0017046">
    <property type="term" value="F:peptide hormone binding"/>
    <property type="evidence" value="ECO:0007669"/>
    <property type="project" value="TreeGrafter"/>
</dbReference>